<dbReference type="PANTHER" id="PTHR24320:SF252">
    <property type="entry name" value="DEHYDROGENASE_REDUCTASE FAMILY PROTEIN, PUTATIVE (AFU_ORTHOLOGUE AFUA_3G08550)-RELATED"/>
    <property type="match status" value="1"/>
</dbReference>
<reference evidence="4 5" key="1">
    <citation type="submission" date="2018-02" db="EMBL/GenBank/DDBJ databases">
        <title>The genomes of Aspergillus section Nigri reveals drivers in fungal speciation.</title>
        <authorList>
            <consortium name="DOE Joint Genome Institute"/>
            <person name="Vesth T.C."/>
            <person name="Nybo J."/>
            <person name="Theobald S."/>
            <person name="Brandl J."/>
            <person name="Frisvad J.C."/>
            <person name="Nielsen K.F."/>
            <person name="Lyhne E.K."/>
            <person name="Kogle M.E."/>
            <person name="Kuo A."/>
            <person name="Riley R."/>
            <person name="Clum A."/>
            <person name="Nolan M."/>
            <person name="Lipzen A."/>
            <person name="Salamov A."/>
            <person name="Henrissat B."/>
            <person name="Wiebenga A."/>
            <person name="De vries R.P."/>
            <person name="Grigoriev I.V."/>
            <person name="Mortensen U.H."/>
            <person name="Andersen M.R."/>
            <person name="Baker S.E."/>
        </authorList>
    </citation>
    <scope>NUCLEOTIDE SEQUENCE [LARGE SCALE GENOMIC DNA]</scope>
    <source>
        <strain evidence="4 5">CBS 707.79</strain>
    </source>
</reference>
<dbReference type="InterPro" id="IPR002347">
    <property type="entry name" value="SDR_fam"/>
</dbReference>
<protein>
    <submittedName>
        <fullName evidence="4">Putative short-chain dehydrogenase</fullName>
    </submittedName>
</protein>
<dbReference type="GO" id="GO:0016491">
    <property type="term" value="F:oxidoreductase activity"/>
    <property type="evidence" value="ECO:0007669"/>
    <property type="project" value="UniProtKB-KW"/>
</dbReference>
<gene>
    <name evidence="4" type="ORF">BO71DRAFT_452437</name>
</gene>
<dbReference type="Gene3D" id="3.40.50.720">
    <property type="entry name" value="NAD(P)-binding Rossmann-like Domain"/>
    <property type="match status" value="1"/>
</dbReference>
<dbReference type="SUPFAM" id="SSF51735">
    <property type="entry name" value="NAD(P)-binding Rossmann-fold domains"/>
    <property type="match status" value="1"/>
</dbReference>
<keyword evidence="2" id="KW-0521">NADP</keyword>
<dbReference type="AlphaFoldDB" id="A0A319DS83"/>
<name>A0A319DS83_9EURO</name>
<keyword evidence="5" id="KW-1185">Reference proteome</keyword>
<sequence length="330" mass="36477">MFNIGQPVIPPTPEGTSLKGKTCIVTGANTGIGFETARQLLTLNAARVIITARDVSKGEAAVAALRQDPEVKSKNPSAITEVFHLDLDDYQSVLKFCNQVKREVPELDILICNGGTNIMDYRKSKAGHERVVQVNCYGHFLLTLTLLPLLHSTATKRGTPSRVSIVGSPTQTHHTLEKRPLKPTENVIAHFDDRAIYQGLARYSDSKLIINAFVQRLASIIPDSEVVINNFGRGLVKTNLEKDPPLWLKIIMFIFRALYDRTVDAAGRTAIYASVVTGKETHGQFLANNAVAPDVPFLAKSEGLDFTERLWKDFLDDVIPLDEGLKVFKK</sequence>
<evidence type="ECO:0000256" key="2">
    <source>
        <dbReference type="ARBA" id="ARBA00022857"/>
    </source>
</evidence>
<comment type="similarity">
    <text evidence="1">Belongs to the short-chain dehydrogenases/reductases (SDR) family.</text>
</comment>
<dbReference type="OrthoDB" id="542013at2759"/>
<keyword evidence="3" id="KW-0560">Oxidoreductase</keyword>
<proteinExistence type="inferred from homology"/>
<dbReference type="STRING" id="1448320.A0A319DS83"/>
<evidence type="ECO:0000313" key="4">
    <source>
        <dbReference type="EMBL" id="PYH90938.1"/>
    </source>
</evidence>
<organism evidence="4 5">
    <name type="scientific">Aspergillus ellipticus CBS 707.79</name>
    <dbReference type="NCBI Taxonomy" id="1448320"/>
    <lineage>
        <taxon>Eukaryota</taxon>
        <taxon>Fungi</taxon>
        <taxon>Dikarya</taxon>
        <taxon>Ascomycota</taxon>
        <taxon>Pezizomycotina</taxon>
        <taxon>Eurotiomycetes</taxon>
        <taxon>Eurotiomycetidae</taxon>
        <taxon>Eurotiales</taxon>
        <taxon>Aspergillaceae</taxon>
        <taxon>Aspergillus</taxon>
        <taxon>Aspergillus subgen. Circumdati</taxon>
    </lineage>
</organism>
<dbReference type="PANTHER" id="PTHR24320">
    <property type="entry name" value="RETINOL DEHYDROGENASE"/>
    <property type="match status" value="1"/>
</dbReference>
<evidence type="ECO:0000256" key="1">
    <source>
        <dbReference type="ARBA" id="ARBA00006484"/>
    </source>
</evidence>
<dbReference type="EMBL" id="KZ825963">
    <property type="protein sequence ID" value="PYH90938.1"/>
    <property type="molecule type" value="Genomic_DNA"/>
</dbReference>
<evidence type="ECO:0000313" key="5">
    <source>
        <dbReference type="Proteomes" id="UP000247810"/>
    </source>
</evidence>
<dbReference type="Pfam" id="PF00106">
    <property type="entry name" value="adh_short"/>
    <property type="match status" value="1"/>
</dbReference>
<dbReference type="InterPro" id="IPR036291">
    <property type="entry name" value="NAD(P)-bd_dom_sf"/>
</dbReference>
<dbReference type="PRINTS" id="PR00081">
    <property type="entry name" value="GDHRDH"/>
</dbReference>
<dbReference type="Proteomes" id="UP000247810">
    <property type="component" value="Unassembled WGS sequence"/>
</dbReference>
<dbReference type="VEuPathDB" id="FungiDB:BO71DRAFT_452437"/>
<accession>A0A319DS83</accession>
<evidence type="ECO:0000256" key="3">
    <source>
        <dbReference type="ARBA" id="ARBA00023002"/>
    </source>
</evidence>